<dbReference type="Proteomes" id="UP000009100">
    <property type="component" value="Chromosome 1"/>
</dbReference>
<gene>
    <name evidence="1" type="ordered locus">VS_1471</name>
</gene>
<name>B7VNQ8_VIBA3</name>
<reference evidence="1 2" key="1">
    <citation type="submission" date="2009-02" db="EMBL/GenBank/DDBJ databases">
        <title>Vibrio splendidus str. LGP32 complete genome.</title>
        <authorList>
            <person name="Mazel D."/>
            <person name="Le Roux F."/>
        </authorList>
    </citation>
    <scope>NUCLEOTIDE SEQUENCE [LARGE SCALE GENOMIC DNA]</scope>
    <source>
        <strain evidence="1 2">LGP32</strain>
    </source>
</reference>
<dbReference type="AlphaFoldDB" id="B7VNQ8"/>
<dbReference type="KEGG" id="vsp:VS_1471"/>
<dbReference type="EMBL" id="FM954972">
    <property type="protein sequence ID" value="CAV18638.1"/>
    <property type="molecule type" value="Genomic_DNA"/>
</dbReference>
<sequence length="69" mass="8450">MDIRLIDFFSQFDTKQYRKRAAHWLLFLFINAQLQQDYNNEKDSTRFISHFKFWGFSSSFGARIHVHVF</sequence>
<dbReference type="HOGENOM" id="CLU_2774906_0_0_6"/>
<evidence type="ECO:0000313" key="1">
    <source>
        <dbReference type="EMBL" id="CAV18638.1"/>
    </source>
</evidence>
<evidence type="ECO:0000313" key="2">
    <source>
        <dbReference type="Proteomes" id="UP000009100"/>
    </source>
</evidence>
<organism evidence="1 2">
    <name type="scientific">Vibrio atlanticus (strain LGP32)</name>
    <name type="common">Vibrio splendidus (strain Mel32)</name>
    <dbReference type="NCBI Taxonomy" id="575788"/>
    <lineage>
        <taxon>Bacteria</taxon>
        <taxon>Pseudomonadati</taxon>
        <taxon>Pseudomonadota</taxon>
        <taxon>Gammaproteobacteria</taxon>
        <taxon>Vibrionales</taxon>
        <taxon>Vibrionaceae</taxon>
        <taxon>Vibrio</taxon>
    </lineage>
</organism>
<accession>B7VNQ8</accession>
<proteinExistence type="predicted"/>
<protein>
    <submittedName>
        <fullName evidence="1">Uncharacterized protein</fullName>
    </submittedName>
</protein>